<evidence type="ECO:0000313" key="2">
    <source>
        <dbReference type="EMBL" id="KAK3241971.1"/>
    </source>
</evidence>
<sequence>MSDGAGEPSDLSGFLEEFARIVGDASTLLASLRHDEREVARDTPPPRGDFSRRHGGGGVKFPPSKWRDERNRRTDGGFGIPRTAFDDENDEEFARLCHRHDQPLVRDDPEPFTYPVEHDVGLRAHYAGLGRGAADAGVEDVLSDARGGLDSLRSAAAAAQVGGATTASVRPTLHLGTLSAPQVVCDAPPPANHEIDTGLYPVLASDPASAESPFEEPLRVTFMDQRARISAVASALHVIRRRELTHGYGLVVSGGAHAPVTKIESINHIVNMSFDHRELTPQHPPLFPPPCVPLGHCLVVFGGVASLISPLFLSTFALVCGRVEPHRIFHLCPPRGVHVPALAMLVPHIVAPHRVGVG</sequence>
<evidence type="ECO:0000256" key="1">
    <source>
        <dbReference type="SAM" id="MobiDB-lite"/>
    </source>
</evidence>
<reference evidence="2 3" key="1">
    <citation type="journal article" date="2015" name="Genome Biol. Evol.">
        <title>Comparative Genomics of a Bacterivorous Green Alga Reveals Evolutionary Causalities and Consequences of Phago-Mixotrophic Mode of Nutrition.</title>
        <authorList>
            <person name="Burns J.A."/>
            <person name="Paasch A."/>
            <person name="Narechania A."/>
            <person name="Kim E."/>
        </authorList>
    </citation>
    <scope>NUCLEOTIDE SEQUENCE [LARGE SCALE GENOMIC DNA]</scope>
    <source>
        <strain evidence="2 3">PLY_AMNH</strain>
    </source>
</reference>
<feature type="compositionally biased region" description="Basic and acidic residues" evidence="1">
    <location>
        <begin position="65"/>
        <end position="75"/>
    </location>
</feature>
<gene>
    <name evidence="2" type="ORF">CYMTET_48313</name>
</gene>
<name>A0AAE0EVA2_9CHLO</name>
<comment type="caution">
    <text evidence="2">The sequence shown here is derived from an EMBL/GenBank/DDBJ whole genome shotgun (WGS) entry which is preliminary data.</text>
</comment>
<accession>A0AAE0EVA2</accession>
<proteinExistence type="predicted"/>
<feature type="region of interest" description="Disordered" evidence="1">
    <location>
        <begin position="32"/>
        <end position="85"/>
    </location>
</feature>
<feature type="compositionally biased region" description="Basic and acidic residues" evidence="1">
    <location>
        <begin position="32"/>
        <end position="41"/>
    </location>
</feature>
<dbReference type="Proteomes" id="UP001190700">
    <property type="component" value="Unassembled WGS sequence"/>
</dbReference>
<dbReference type="AlphaFoldDB" id="A0AAE0EVA2"/>
<protein>
    <submittedName>
        <fullName evidence="2">Uncharacterized protein</fullName>
    </submittedName>
</protein>
<keyword evidence="3" id="KW-1185">Reference proteome</keyword>
<organism evidence="2 3">
    <name type="scientific">Cymbomonas tetramitiformis</name>
    <dbReference type="NCBI Taxonomy" id="36881"/>
    <lineage>
        <taxon>Eukaryota</taxon>
        <taxon>Viridiplantae</taxon>
        <taxon>Chlorophyta</taxon>
        <taxon>Pyramimonadophyceae</taxon>
        <taxon>Pyramimonadales</taxon>
        <taxon>Pyramimonadaceae</taxon>
        <taxon>Cymbomonas</taxon>
    </lineage>
</organism>
<dbReference type="EMBL" id="LGRX02033270">
    <property type="protein sequence ID" value="KAK3241971.1"/>
    <property type="molecule type" value="Genomic_DNA"/>
</dbReference>
<evidence type="ECO:0000313" key="3">
    <source>
        <dbReference type="Proteomes" id="UP001190700"/>
    </source>
</evidence>